<dbReference type="EMBL" id="LAZR01008371">
    <property type="protein sequence ID" value="KKM79176.1"/>
    <property type="molecule type" value="Genomic_DNA"/>
</dbReference>
<organism evidence="2">
    <name type="scientific">marine sediment metagenome</name>
    <dbReference type="NCBI Taxonomy" id="412755"/>
    <lineage>
        <taxon>unclassified sequences</taxon>
        <taxon>metagenomes</taxon>
        <taxon>ecological metagenomes</taxon>
    </lineage>
</organism>
<comment type="caution">
    <text evidence="2">The sequence shown here is derived from an EMBL/GenBank/DDBJ whole genome shotgun (WGS) entry which is preliminary data.</text>
</comment>
<keyword evidence="1" id="KW-1133">Transmembrane helix</keyword>
<dbReference type="AlphaFoldDB" id="A0A0F9KWM0"/>
<proteinExistence type="predicted"/>
<keyword evidence="1" id="KW-0472">Membrane</keyword>
<evidence type="ECO:0000256" key="1">
    <source>
        <dbReference type="SAM" id="Phobius"/>
    </source>
</evidence>
<feature type="transmembrane region" description="Helical" evidence="1">
    <location>
        <begin position="12"/>
        <end position="31"/>
    </location>
</feature>
<keyword evidence="1" id="KW-0812">Transmembrane</keyword>
<reference evidence="2" key="1">
    <citation type="journal article" date="2015" name="Nature">
        <title>Complex archaea that bridge the gap between prokaryotes and eukaryotes.</title>
        <authorList>
            <person name="Spang A."/>
            <person name="Saw J.H."/>
            <person name="Jorgensen S.L."/>
            <person name="Zaremba-Niedzwiedzka K."/>
            <person name="Martijn J."/>
            <person name="Lind A.E."/>
            <person name="van Eijk R."/>
            <person name="Schleper C."/>
            <person name="Guy L."/>
            <person name="Ettema T.J."/>
        </authorList>
    </citation>
    <scope>NUCLEOTIDE SEQUENCE</scope>
</reference>
<sequence length="39" mass="4271">MEYAYNFELVVPLSILAGLGLVGSCLLAAAFRRRLWPCG</sequence>
<gene>
    <name evidence="2" type="ORF">LCGC14_1352480</name>
</gene>
<evidence type="ECO:0000313" key="2">
    <source>
        <dbReference type="EMBL" id="KKM79176.1"/>
    </source>
</evidence>
<accession>A0A0F9KWM0</accession>
<protein>
    <submittedName>
        <fullName evidence="2">Uncharacterized protein</fullName>
    </submittedName>
</protein>
<name>A0A0F9KWM0_9ZZZZ</name>